<feature type="domain" description="Response regulatory" evidence="4">
    <location>
        <begin position="10"/>
        <end position="126"/>
    </location>
</feature>
<evidence type="ECO:0000313" key="5">
    <source>
        <dbReference type="EMBL" id="KAB2933338.1"/>
    </source>
</evidence>
<dbReference type="Pfam" id="PF00072">
    <property type="entry name" value="Response_reg"/>
    <property type="match status" value="1"/>
</dbReference>
<accession>A0A833H2H5</accession>
<dbReference type="CDD" id="cd19920">
    <property type="entry name" value="REC_PA4781-like"/>
    <property type="match status" value="1"/>
</dbReference>
<evidence type="ECO:0000256" key="1">
    <source>
        <dbReference type="ARBA" id="ARBA00022553"/>
    </source>
</evidence>
<evidence type="ECO:0000256" key="2">
    <source>
        <dbReference type="PROSITE-ProRule" id="PRU00169"/>
    </source>
</evidence>
<organism evidence="5 6">
    <name type="scientific">Leptonema illini</name>
    <dbReference type="NCBI Taxonomy" id="183"/>
    <lineage>
        <taxon>Bacteria</taxon>
        <taxon>Pseudomonadati</taxon>
        <taxon>Spirochaetota</taxon>
        <taxon>Spirochaetia</taxon>
        <taxon>Leptospirales</taxon>
        <taxon>Leptospiraceae</taxon>
        <taxon>Leptonema</taxon>
    </lineage>
</organism>
<proteinExistence type="predicted"/>
<name>A0A833H2H5_9LEPT</name>
<dbReference type="SMART" id="SM00387">
    <property type="entry name" value="HATPase_c"/>
    <property type="match status" value="1"/>
</dbReference>
<dbReference type="InterPro" id="IPR036890">
    <property type="entry name" value="HATPase_C_sf"/>
</dbReference>
<dbReference type="SUPFAM" id="SSF52172">
    <property type="entry name" value="CheY-like"/>
    <property type="match status" value="1"/>
</dbReference>
<dbReference type="SUPFAM" id="SSF55874">
    <property type="entry name" value="ATPase domain of HSP90 chaperone/DNA topoisomerase II/histidine kinase"/>
    <property type="match status" value="1"/>
</dbReference>
<dbReference type="Gene3D" id="6.10.250.690">
    <property type="match status" value="1"/>
</dbReference>
<dbReference type="PANTHER" id="PTHR43547">
    <property type="entry name" value="TWO-COMPONENT HISTIDINE KINASE"/>
    <property type="match status" value="1"/>
</dbReference>
<keyword evidence="1 2" id="KW-0597">Phosphoprotein</keyword>
<evidence type="ECO:0000259" key="3">
    <source>
        <dbReference type="PROSITE" id="PS50109"/>
    </source>
</evidence>
<sequence>MQNIEKAEETILIVDDTPGNVQFLAALLDDEGYHVRVALTGSLALRSVEKSLPDLILLDIMMPDMDGFEILSRLRGIPGMEEIPVIFLTARIDRDDIVRGFEAGAVDYVQKPFHALELLARIRTHLSLLNRDRTIQRLYRKQADLLHLLTHDLSASLSGMDSMAMLAENDADLALEFTQISRAGFSRCFDVISIVRRLMELEYDRSMLALQETPLDAAIEEAVESLSCDLQKKQVSIEKDIQYDGIVRGERVTLAQTVLRNVLHNAIKFSPRGGRIRIASRVDEFAEISIQDFGAGIPEGRRSALFAIDRNISSPGTEQEPGSGYGLVLAARFTEACGGQIWIENPDTGGTIVHIRLQIP</sequence>
<dbReference type="InterPro" id="IPR003594">
    <property type="entry name" value="HATPase_dom"/>
</dbReference>
<dbReference type="PROSITE" id="PS50110">
    <property type="entry name" value="RESPONSE_REGULATORY"/>
    <property type="match status" value="1"/>
</dbReference>
<dbReference type="GO" id="GO:0000155">
    <property type="term" value="F:phosphorelay sensor kinase activity"/>
    <property type="evidence" value="ECO:0007669"/>
    <property type="project" value="TreeGrafter"/>
</dbReference>
<comment type="caution">
    <text evidence="5">The sequence shown here is derived from an EMBL/GenBank/DDBJ whole genome shotgun (WGS) entry which is preliminary data.</text>
</comment>
<dbReference type="Pfam" id="PF02518">
    <property type="entry name" value="HATPase_c"/>
    <property type="match status" value="1"/>
</dbReference>
<dbReference type="AlphaFoldDB" id="A0A833H2H5"/>
<evidence type="ECO:0000259" key="4">
    <source>
        <dbReference type="PROSITE" id="PS50110"/>
    </source>
</evidence>
<protein>
    <submittedName>
        <fullName evidence="5">Response regulator</fullName>
    </submittedName>
</protein>
<dbReference type="EMBL" id="WBUI01000006">
    <property type="protein sequence ID" value="KAB2933338.1"/>
    <property type="molecule type" value="Genomic_DNA"/>
</dbReference>
<dbReference type="SMART" id="SM00448">
    <property type="entry name" value="REC"/>
    <property type="match status" value="1"/>
</dbReference>
<dbReference type="Gene3D" id="3.40.50.2300">
    <property type="match status" value="1"/>
</dbReference>
<gene>
    <name evidence="5" type="ORF">F9K24_08290</name>
</gene>
<dbReference type="PANTHER" id="PTHR43547:SF2">
    <property type="entry name" value="HYBRID SIGNAL TRANSDUCTION HISTIDINE KINASE C"/>
    <property type="match status" value="1"/>
</dbReference>
<feature type="modified residue" description="4-aspartylphosphate" evidence="2">
    <location>
        <position position="59"/>
    </location>
</feature>
<dbReference type="InterPro" id="IPR001789">
    <property type="entry name" value="Sig_transdc_resp-reg_receiver"/>
</dbReference>
<dbReference type="Proteomes" id="UP000460298">
    <property type="component" value="Unassembled WGS sequence"/>
</dbReference>
<dbReference type="PROSITE" id="PS50109">
    <property type="entry name" value="HIS_KIN"/>
    <property type="match status" value="1"/>
</dbReference>
<dbReference type="Gene3D" id="3.30.565.10">
    <property type="entry name" value="Histidine kinase-like ATPase, C-terminal domain"/>
    <property type="match status" value="1"/>
</dbReference>
<reference evidence="5 6" key="1">
    <citation type="submission" date="2019-10" db="EMBL/GenBank/DDBJ databases">
        <title>Extracellular Electron Transfer in a Candidatus Methanoperedens spp. Enrichment Culture.</title>
        <authorList>
            <person name="Berger S."/>
            <person name="Rangel Shaw D."/>
            <person name="Berben T."/>
            <person name="In 'T Zandt M."/>
            <person name="Frank J."/>
            <person name="Reimann J."/>
            <person name="Jetten M.S.M."/>
            <person name="Welte C.U."/>
        </authorList>
    </citation>
    <scope>NUCLEOTIDE SEQUENCE [LARGE SCALE GENOMIC DNA]</scope>
    <source>
        <strain evidence="5">SB12</strain>
    </source>
</reference>
<dbReference type="InterPro" id="IPR011006">
    <property type="entry name" value="CheY-like_superfamily"/>
</dbReference>
<evidence type="ECO:0000313" key="6">
    <source>
        <dbReference type="Proteomes" id="UP000460298"/>
    </source>
</evidence>
<dbReference type="InterPro" id="IPR005467">
    <property type="entry name" value="His_kinase_dom"/>
</dbReference>
<feature type="domain" description="Histidine kinase" evidence="3">
    <location>
        <begin position="148"/>
        <end position="360"/>
    </location>
</feature>